<dbReference type="SUPFAM" id="SSF109998">
    <property type="entry name" value="Triger factor/SurA peptide-binding domain-like"/>
    <property type="match status" value="1"/>
</dbReference>
<keyword evidence="2" id="KW-1133">Transmembrane helix</keyword>
<dbReference type="InterPro" id="IPR023058">
    <property type="entry name" value="PPIase_PpiC_CS"/>
</dbReference>
<dbReference type="SUPFAM" id="SSF54534">
    <property type="entry name" value="FKBP-like"/>
    <property type="match status" value="1"/>
</dbReference>
<dbReference type="PROSITE" id="PS50198">
    <property type="entry name" value="PPIC_PPIASE_2"/>
    <property type="match status" value="1"/>
</dbReference>
<name>A0ABY8PSA1_9BACT</name>
<feature type="transmembrane region" description="Helical" evidence="2">
    <location>
        <begin position="12"/>
        <end position="35"/>
    </location>
</feature>
<organism evidence="4 5">
    <name type="scientific">Marinitoga aeolica</name>
    <dbReference type="NCBI Taxonomy" id="2809031"/>
    <lineage>
        <taxon>Bacteria</taxon>
        <taxon>Thermotogati</taxon>
        <taxon>Thermotogota</taxon>
        <taxon>Thermotogae</taxon>
        <taxon>Petrotogales</taxon>
        <taxon>Petrotogaceae</taxon>
        <taxon>Marinitoga</taxon>
    </lineage>
</organism>
<dbReference type="EMBL" id="CP069362">
    <property type="protein sequence ID" value="WGS65519.1"/>
    <property type="molecule type" value="Genomic_DNA"/>
</dbReference>
<keyword evidence="1 4" id="KW-0413">Isomerase</keyword>
<dbReference type="InterPro" id="IPR000297">
    <property type="entry name" value="PPIase_PpiC"/>
</dbReference>
<accession>A0ABY8PSA1</accession>
<evidence type="ECO:0000256" key="1">
    <source>
        <dbReference type="PROSITE-ProRule" id="PRU00278"/>
    </source>
</evidence>
<reference evidence="4 5" key="1">
    <citation type="submission" date="2021-02" db="EMBL/GenBank/DDBJ databases">
        <title>Characterization of Marinitoga sp. nov. str. BP5-C20A.</title>
        <authorList>
            <person name="Erauso G."/>
            <person name="Postec A."/>
        </authorList>
    </citation>
    <scope>NUCLEOTIDE SEQUENCE [LARGE SCALE GENOMIC DNA]</scope>
    <source>
        <strain evidence="4 5">BP5-C20A</strain>
    </source>
</reference>
<feature type="domain" description="PpiC" evidence="3">
    <location>
        <begin position="212"/>
        <end position="303"/>
    </location>
</feature>
<proteinExistence type="predicted"/>
<evidence type="ECO:0000256" key="2">
    <source>
        <dbReference type="SAM" id="Phobius"/>
    </source>
</evidence>
<dbReference type="GO" id="GO:0016853">
    <property type="term" value="F:isomerase activity"/>
    <property type="evidence" value="ECO:0007669"/>
    <property type="project" value="UniProtKB-KW"/>
</dbReference>
<dbReference type="PANTHER" id="PTHR47245">
    <property type="entry name" value="PEPTIDYLPROLYL ISOMERASE"/>
    <property type="match status" value="1"/>
</dbReference>
<sequence>MRDWFVKWEKTIVIIIVVLFTAGIVWWSIAAYLGASKAKATSNKPSKDNAVAIITKDGTELDYPYWIMDYEVNDEVSQMRQQYTSYGQKLDPVFDELMLSYTAAKQLFDIKVIEYYAENNGLMPTDKEVEEAFDKYIDDQIAKLKENPDNWKKYLDYYKSEDNLRNLIKANYKNAYKTQFILDRVKNSVSNISKEEGLKYLKDNFNDLKSKYEEVKAQHILVSDEATANKIMEMIKNKEITFEDAAKKYSKDTSNATSGGELGWFKHNTMVKEFEDASFNATVGELVGPVKTNYGYHIIRVQDKKVFNKPEDIMDKYPEIYSEIEKTLKNDKFVSWLKEYKEKEKLGLNFLDEDLKAYDEYNELSKSKDENKIREYISSIEKIVFDNGELAVDASANEMALYINATNLLKSILSERLDKFTKYLTLKDDVDENILKLGIDEINKKYDEISAKMKNVSGEEYTKLLKERFKYEDARDFLNLKNELKGYTDEEIVKGKTELQKELDELKSKRIKVLDELFAEYPSSTKTIDYYYQEAPEKPEVALKYSENKINTYKQYLKYIDANAMFQYFGQQLREISFNLNRVAFSKASTETRIEALETLIDFNDTFSQDKFSKIGYLEEIKKLDPKYPGIDKMIADAEKEYQESKNATTTEATTTNK</sequence>
<keyword evidence="2" id="KW-0812">Transmembrane</keyword>
<dbReference type="Gene3D" id="3.10.50.40">
    <property type="match status" value="1"/>
</dbReference>
<keyword evidence="1" id="KW-0697">Rotamase</keyword>
<dbReference type="Proteomes" id="UP001232493">
    <property type="component" value="Chromosome"/>
</dbReference>
<evidence type="ECO:0000259" key="3">
    <source>
        <dbReference type="PROSITE" id="PS50198"/>
    </source>
</evidence>
<dbReference type="InterPro" id="IPR050245">
    <property type="entry name" value="PrsA_foldase"/>
</dbReference>
<protein>
    <submittedName>
        <fullName evidence="4">Peptidylprolyl isomerase</fullName>
    </submittedName>
</protein>
<dbReference type="InterPro" id="IPR027304">
    <property type="entry name" value="Trigger_fact/SurA_dom_sf"/>
</dbReference>
<gene>
    <name evidence="4" type="ORF">JRV97_02910</name>
</gene>
<dbReference type="Pfam" id="PF13616">
    <property type="entry name" value="Rotamase_3"/>
    <property type="match status" value="1"/>
</dbReference>
<evidence type="ECO:0000313" key="4">
    <source>
        <dbReference type="EMBL" id="WGS65519.1"/>
    </source>
</evidence>
<dbReference type="RefSeq" id="WP_281000022.1">
    <property type="nucleotide sequence ID" value="NZ_CP069362.1"/>
</dbReference>
<dbReference type="InterPro" id="IPR046357">
    <property type="entry name" value="PPIase_dom_sf"/>
</dbReference>
<dbReference type="PANTHER" id="PTHR47245:SF2">
    <property type="entry name" value="PEPTIDYL-PROLYL CIS-TRANS ISOMERASE HP_0175-RELATED"/>
    <property type="match status" value="1"/>
</dbReference>
<keyword evidence="2" id="KW-0472">Membrane</keyword>
<keyword evidence="5" id="KW-1185">Reference proteome</keyword>
<dbReference type="PROSITE" id="PS01096">
    <property type="entry name" value="PPIC_PPIASE_1"/>
    <property type="match status" value="1"/>
</dbReference>
<evidence type="ECO:0000313" key="5">
    <source>
        <dbReference type="Proteomes" id="UP001232493"/>
    </source>
</evidence>